<keyword evidence="3" id="KW-1185">Reference proteome</keyword>
<evidence type="ECO:0000313" key="2">
    <source>
        <dbReference type="EMBL" id="KAG2228464.1"/>
    </source>
</evidence>
<dbReference type="EMBL" id="JAEPRE010000455">
    <property type="protein sequence ID" value="KAG2228464.1"/>
    <property type="molecule type" value="Genomic_DNA"/>
</dbReference>
<dbReference type="Proteomes" id="UP000613177">
    <property type="component" value="Unassembled WGS sequence"/>
</dbReference>
<feature type="compositionally biased region" description="Acidic residues" evidence="1">
    <location>
        <begin position="481"/>
        <end position="493"/>
    </location>
</feature>
<proteinExistence type="predicted"/>
<organism evidence="2 3">
    <name type="scientific">Thamnidium elegans</name>
    <dbReference type="NCBI Taxonomy" id="101142"/>
    <lineage>
        <taxon>Eukaryota</taxon>
        <taxon>Fungi</taxon>
        <taxon>Fungi incertae sedis</taxon>
        <taxon>Mucoromycota</taxon>
        <taxon>Mucoromycotina</taxon>
        <taxon>Mucoromycetes</taxon>
        <taxon>Mucorales</taxon>
        <taxon>Mucorineae</taxon>
        <taxon>Mucoraceae</taxon>
        <taxon>Thamnidium</taxon>
    </lineage>
</organism>
<gene>
    <name evidence="2" type="ORF">INT48_000080</name>
</gene>
<name>A0A8H7SDQ8_9FUNG</name>
<evidence type="ECO:0000256" key="1">
    <source>
        <dbReference type="SAM" id="MobiDB-lite"/>
    </source>
</evidence>
<feature type="region of interest" description="Disordered" evidence="1">
    <location>
        <begin position="477"/>
        <end position="529"/>
    </location>
</feature>
<evidence type="ECO:0000313" key="3">
    <source>
        <dbReference type="Proteomes" id="UP000613177"/>
    </source>
</evidence>
<sequence>MTQILNFKGFLLENFSKNSIDITHFYDRIGVQFEDRQTIERSIKNSVNCILEEDSEYTVTLREVCLFISAGDFLLLRNEPCENYWRQKQLREVLKHSENEKIDDELQQRRSKRLKKIKEFPTEQDKVLPGFNCSTASIIKLKAHNTFMGKKFSELNTLEKITVSNGFNSILDLTDNNDDSVSQKTLFTKEQWEELNNLYNKKIKWNPIDSEIAQELQEIEKLAEINIKEAYKLSLAKQIKYTFSEEEAFFKIYSIILNTLKFDPSILSFSNKNKSTEQDYIVKLWGTIISSVYDDSSLSTKWGESVYKESSQAKRTISDPSPIGDKVDCRVYTKGANGEEVDVMNIEFARHHNSKKFQDDHRKLLREGKTISDHFYYSPYLKPRMKRNIAGIGIQIAGTEGQIKKVKLVDKGLYVATKLGSLRLPSSCLELKKARTLIERLLTLKNDFMYLANCQNIISNETMAATRHMDLKLNVERSPYEEEENDDEEEEEKSSDKYLSWVRGSWFPPLPRKDKTYDGDYPENIFNAK</sequence>
<dbReference type="AlphaFoldDB" id="A0A8H7SDQ8"/>
<protein>
    <submittedName>
        <fullName evidence="2">Uncharacterized protein</fullName>
    </submittedName>
</protein>
<comment type="caution">
    <text evidence="2">The sequence shown here is derived from an EMBL/GenBank/DDBJ whole genome shotgun (WGS) entry which is preliminary data.</text>
</comment>
<accession>A0A8H7SDQ8</accession>
<reference evidence="2" key="1">
    <citation type="submission" date="2021-01" db="EMBL/GenBank/DDBJ databases">
        <title>Metabolic potential, ecology and presence of endohyphal bacteria is reflected in genomic diversity of Mucoromycotina.</title>
        <authorList>
            <person name="Muszewska A."/>
            <person name="Okrasinska A."/>
            <person name="Steczkiewicz K."/>
            <person name="Drgas O."/>
            <person name="Orlowska M."/>
            <person name="Perlinska-Lenart U."/>
            <person name="Aleksandrzak-Piekarczyk T."/>
            <person name="Szatraj K."/>
            <person name="Zielenkiewicz U."/>
            <person name="Pilsyk S."/>
            <person name="Malc E."/>
            <person name="Mieczkowski P."/>
            <person name="Kruszewska J.S."/>
            <person name="Biernat P."/>
            <person name="Pawlowska J."/>
        </authorList>
    </citation>
    <scope>NUCLEOTIDE SEQUENCE</scope>
    <source>
        <strain evidence="2">WA0000018081</strain>
    </source>
</reference>